<evidence type="ECO:0000313" key="2">
    <source>
        <dbReference type="Proteomes" id="UP000199502"/>
    </source>
</evidence>
<organism evidence="1 2">
    <name type="scientific">Paracoccus tibetensis</name>
    <dbReference type="NCBI Taxonomy" id="336292"/>
    <lineage>
        <taxon>Bacteria</taxon>
        <taxon>Pseudomonadati</taxon>
        <taxon>Pseudomonadota</taxon>
        <taxon>Alphaproteobacteria</taxon>
        <taxon>Rhodobacterales</taxon>
        <taxon>Paracoccaceae</taxon>
        <taxon>Paracoccus</taxon>
    </lineage>
</organism>
<dbReference type="STRING" id="336292.SAMN05660710_00131"/>
<sequence>MNPRMAALRFRAWQISQAHDGNLTMAQLAQMLDVPSRSLSAALRGQKWVRALRPSALDMPIKPEFASSVGFEDMVDARSFLGVPA</sequence>
<dbReference type="AlphaFoldDB" id="A0A1G5BG21"/>
<dbReference type="Proteomes" id="UP000199502">
    <property type="component" value="Unassembled WGS sequence"/>
</dbReference>
<proteinExistence type="predicted"/>
<protein>
    <submittedName>
        <fullName evidence="1">Uncharacterized protein</fullName>
    </submittedName>
</protein>
<accession>A0A1G5BG21</accession>
<evidence type="ECO:0000313" key="1">
    <source>
        <dbReference type="EMBL" id="SCX89071.1"/>
    </source>
</evidence>
<reference evidence="1 2" key="1">
    <citation type="submission" date="2016-10" db="EMBL/GenBank/DDBJ databases">
        <authorList>
            <person name="de Groot N.N."/>
        </authorList>
    </citation>
    <scope>NUCLEOTIDE SEQUENCE [LARGE SCALE GENOMIC DNA]</scope>
    <source>
        <strain evidence="1 2">CGMCC 1.8925</strain>
    </source>
</reference>
<dbReference type="EMBL" id="FMVT01000001">
    <property type="protein sequence ID" value="SCX89071.1"/>
    <property type="molecule type" value="Genomic_DNA"/>
</dbReference>
<name>A0A1G5BG21_9RHOB</name>
<dbReference type="RefSeq" id="WP_090739597.1">
    <property type="nucleotide sequence ID" value="NZ_FMVT01000001.1"/>
</dbReference>
<gene>
    <name evidence="1" type="ORF">SAMN05660710_00131</name>
</gene>
<keyword evidence="2" id="KW-1185">Reference proteome</keyword>